<dbReference type="SUPFAM" id="SSF52540">
    <property type="entry name" value="P-loop containing nucleoside triphosphate hydrolases"/>
    <property type="match status" value="1"/>
</dbReference>
<dbReference type="InterPro" id="IPR027417">
    <property type="entry name" value="P-loop_NTPase"/>
</dbReference>
<dbReference type="EMBL" id="JAGPUO010000015">
    <property type="protein sequence ID" value="KAG5657994.1"/>
    <property type="molecule type" value="Genomic_DNA"/>
</dbReference>
<evidence type="ECO:0008006" key="7">
    <source>
        <dbReference type="Google" id="ProtNLM"/>
    </source>
</evidence>
<keyword evidence="1" id="KW-0677">Repeat</keyword>
<keyword evidence="6" id="KW-1185">Reference proteome</keyword>
<dbReference type="PANTHER" id="PTHR10039:SF17">
    <property type="entry name" value="FUNGAL STAND N-TERMINAL GOODBYE DOMAIN-CONTAINING PROTEIN-RELATED"/>
    <property type="match status" value="1"/>
</dbReference>
<feature type="compositionally biased region" description="Acidic residues" evidence="2">
    <location>
        <begin position="1344"/>
        <end position="1360"/>
    </location>
</feature>
<dbReference type="Proteomes" id="UP000782241">
    <property type="component" value="Unassembled WGS sequence"/>
</dbReference>
<organism evidence="5 6">
    <name type="scientific">Fusarium avenaceum</name>
    <dbReference type="NCBI Taxonomy" id="40199"/>
    <lineage>
        <taxon>Eukaryota</taxon>
        <taxon>Fungi</taxon>
        <taxon>Dikarya</taxon>
        <taxon>Ascomycota</taxon>
        <taxon>Pezizomycotina</taxon>
        <taxon>Sordariomycetes</taxon>
        <taxon>Hypocreomycetidae</taxon>
        <taxon>Hypocreales</taxon>
        <taxon>Nectriaceae</taxon>
        <taxon>Fusarium</taxon>
        <taxon>Fusarium tricinctum species complex</taxon>
    </lineage>
</organism>
<dbReference type="Pfam" id="PF24883">
    <property type="entry name" value="NPHP3_N"/>
    <property type="match status" value="1"/>
</dbReference>
<dbReference type="InterPro" id="IPR056884">
    <property type="entry name" value="NPHP3-like_N"/>
</dbReference>
<reference evidence="5" key="1">
    <citation type="submission" date="2021-04" db="EMBL/GenBank/DDBJ databases">
        <title>Draft genome of Fusarium avenaceum strain F156N33, isolated from an atmospheric sample in Virginia.</title>
        <authorList>
            <person name="Yang S."/>
            <person name="Vinatzer B.A."/>
            <person name="Coleman J."/>
        </authorList>
    </citation>
    <scope>NUCLEOTIDE SEQUENCE</scope>
    <source>
        <strain evidence="5">F156N33</strain>
    </source>
</reference>
<protein>
    <recommendedName>
        <fullName evidence="7">Fungal STAND N-terminal Goodbye domain-containing protein</fullName>
    </recommendedName>
</protein>
<feature type="domain" description="Fungal STAND N-terminal Goodbye" evidence="3">
    <location>
        <begin position="25"/>
        <end position="142"/>
    </location>
</feature>
<sequence length="1492" mass="169024">MVAKQPNRQLETQLESDDRDVADLWKEALKSYQSIVGFDLDRKFDNAQSMLDFGTDQMNNFHKFRHDKGKVDRLRTLFSANLDLIEKGSNQIIAAAAPAFPPAAAIGTALTYMLQACRSVSADYDIIIVFFEDMNSFLTRITILETRLPQHKAYQNCLMEVFTSFLTLCGFAHKYIELGRFKKWISNLFKGDDGELGGARAGLDKRLEHLQQATEFAILGNTEETLTMASQLDENQKSHAEMLERVGHTIDTIHENTESIRGDIAKLLTLFDAQKKDRSTEKPQANKPPSANSVRNSMPEVFDDKHEYQTLKETILPDSCGWVFAEPEWEKWLKMPDGSRPILAITADPGTGKSHIAAAIHDKLLHKAKEDDAEHICVGHFYFREQVEAFAIFLCGVITIINQISETNFAACEKFNTQIGRDDIDIDTANWQDLVTHLLGSVFGQESKFHLFIVLDGLDEMLDWWAFKEFISVFLMEKKLQISLVVTSRPDRLEDLPSDTNLVWIQATKKKQSQDLRALVWNRINSLDHLKGFSRYVKQRVADKIEEISPNMLYAEHLLVRLNDLGREGSVLRTLEQDMPIDLHGIYEVLLAECQRRMPTKHQEVSASLLHWIAFSRRLLTLAEVESLVKNLAQDNEFDIEEIPELFSRFLTVGGPGYDSEALAKIQAGDATAVQDLKLHEDQGHDSIYDDGPLPVAFKERSMRHYFTKSSQSTSILKWTPSEAHRRILVTSAKLLRSPRPTVDESLLKYCALFFTAHWLHIEMENHSSEEKIEVLESFAETISNKTGLAEMLGKSGISYSNATTSAINQKATEWSTLLNNTNIRENLSEFAIEWWQRVGQDPANCRFGIAKGYLRELYKAKDSNEAIEWWDRLRGILRLAGVERLLMDQAATNFPNFSKLGDEYDETQASLGIIGLFGEEVKPSAAGHRAVATILLENGLKVPAETTCRQALELCAPSDEEWYRASCVLTNILLGRKKKKEAYEVAKTAASELRMNEIPAPLRRIVHTTYARVQRKLDLLVPALESYAQAKASDPDGITPGEDLVGELKIVDKKEDKTEYIQMLKGWSLLERIIWLASDYLEEGEERHATFCDIASETGKKEFIVQFYEEATSFLDNIDAAPPLRLDLALVYLEVCRDHQKTLETLDQIFDGHATGHRYPVVGGSALWMIPRALDCMANVQVELFRRSRDPVYKGERIASMASMMQRPFVLDVPRTSASFTSSQRIALAYMYMVMGPVSKFQEVTQSLLDDCFVGLADSVGWNDSPYLWTLAKTLALMSKALGNDDRLRRYARIIGSAMFSQLTKDEKDNPDQVDTNGSGDGRKDATEGLSNGDAEKDSQDQTPDEGYEVEIDSSDDEDKLGPMPDNEGDLIDDEDALYSCGGFCYPAREFRWWGNRSAYLYVTHETGMICEECQAEYDAIQRGEKSFRGRYFWGIGHDKLKLPVEGWKGVKDGVLRIEGEEPIPVNAFFEKLRTEVCRDAWERLWAGDAF</sequence>
<dbReference type="InterPro" id="IPR031350">
    <property type="entry name" value="Goodbye_dom"/>
</dbReference>
<evidence type="ECO:0000256" key="2">
    <source>
        <dbReference type="SAM" id="MobiDB-lite"/>
    </source>
</evidence>
<comment type="caution">
    <text evidence="5">The sequence shown here is derived from an EMBL/GenBank/DDBJ whole genome shotgun (WGS) entry which is preliminary data.</text>
</comment>
<dbReference type="Pfam" id="PF17109">
    <property type="entry name" value="Goodbye"/>
    <property type="match status" value="1"/>
</dbReference>
<accession>A0A9P7GXJ9</accession>
<feature type="domain" description="Nephrocystin 3-like N-terminal" evidence="4">
    <location>
        <begin position="319"/>
        <end position="489"/>
    </location>
</feature>
<evidence type="ECO:0000256" key="1">
    <source>
        <dbReference type="ARBA" id="ARBA00022737"/>
    </source>
</evidence>
<dbReference type="PANTHER" id="PTHR10039">
    <property type="entry name" value="AMELOGENIN"/>
    <property type="match status" value="1"/>
</dbReference>
<name>A0A9P7GXJ9_9HYPO</name>
<dbReference type="Gene3D" id="3.40.50.300">
    <property type="entry name" value="P-loop containing nucleotide triphosphate hydrolases"/>
    <property type="match status" value="1"/>
</dbReference>
<feature type="compositionally biased region" description="Polar residues" evidence="2">
    <location>
        <begin position="287"/>
        <end position="296"/>
    </location>
</feature>
<gene>
    <name evidence="5" type="ORF">KAF25_006945</name>
</gene>
<proteinExistence type="predicted"/>
<evidence type="ECO:0000313" key="5">
    <source>
        <dbReference type="EMBL" id="KAG5657994.1"/>
    </source>
</evidence>
<evidence type="ECO:0000313" key="6">
    <source>
        <dbReference type="Proteomes" id="UP000782241"/>
    </source>
</evidence>
<feature type="region of interest" description="Disordered" evidence="2">
    <location>
        <begin position="1306"/>
        <end position="1370"/>
    </location>
</feature>
<feature type="region of interest" description="Disordered" evidence="2">
    <location>
        <begin position="275"/>
        <end position="297"/>
    </location>
</feature>
<evidence type="ECO:0000259" key="3">
    <source>
        <dbReference type="Pfam" id="PF17109"/>
    </source>
</evidence>
<evidence type="ECO:0000259" key="4">
    <source>
        <dbReference type="Pfam" id="PF24883"/>
    </source>
</evidence>